<comment type="caution">
    <text evidence="1">The sequence shown here is derived from an EMBL/GenBank/DDBJ whole genome shotgun (WGS) entry which is preliminary data.</text>
</comment>
<protein>
    <submittedName>
        <fullName evidence="1">DUF3313 domain-containing protein</fullName>
    </submittedName>
</protein>
<evidence type="ECO:0000313" key="1">
    <source>
        <dbReference type="EMBL" id="RJT24166.1"/>
    </source>
</evidence>
<sequence>MRTSICFKAACLAGVLALTGCASKLPAPEKYSGFLKDYSGLQETKSNSGKDIMRWIDPDFKGSNYDSLVYNPVTYYPVPKPSTQVGQKVLDGLLNYTNTQLKAAAAARKPLVTTPGKHSLIFRGAITAVDCSKEGLQFYEVVPIALVVAGTQVATGHRTMDTNLYFEAELIDAATNKTVMRVVRKGEGKDLSNENTPMTIDTLKQVVDDLATDATVFDTEQKQ</sequence>
<gene>
    <name evidence="1" type="ORF">D6029_07630</name>
</gene>
<organism evidence="1 2">
    <name type="scientific">Buttiauxella izardii</name>
    <dbReference type="NCBI Taxonomy" id="82991"/>
    <lineage>
        <taxon>Bacteria</taxon>
        <taxon>Pseudomonadati</taxon>
        <taxon>Pseudomonadota</taxon>
        <taxon>Gammaproteobacteria</taxon>
        <taxon>Enterobacterales</taxon>
        <taxon>Enterobacteriaceae</taxon>
        <taxon>Buttiauxella</taxon>
    </lineage>
</organism>
<dbReference type="RefSeq" id="WP_120064188.1">
    <property type="nucleotide sequence ID" value="NZ_QZWH01000012.1"/>
</dbReference>
<name>A0A3A5K5S0_9ENTR</name>
<dbReference type="PROSITE" id="PS51257">
    <property type="entry name" value="PROKAR_LIPOPROTEIN"/>
    <property type="match status" value="1"/>
</dbReference>
<dbReference type="EMBL" id="QZWH01000012">
    <property type="protein sequence ID" value="RJT24166.1"/>
    <property type="molecule type" value="Genomic_DNA"/>
</dbReference>
<dbReference type="OrthoDB" id="6192874at2"/>
<dbReference type="Proteomes" id="UP000276295">
    <property type="component" value="Unassembled WGS sequence"/>
</dbReference>
<evidence type="ECO:0000313" key="2">
    <source>
        <dbReference type="Proteomes" id="UP000276295"/>
    </source>
</evidence>
<dbReference type="Pfam" id="PF11769">
    <property type="entry name" value="DUF3313"/>
    <property type="match status" value="1"/>
</dbReference>
<keyword evidence="2" id="KW-1185">Reference proteome</keyword>
<accession>A0A3A5K5S0</accession>
<reference evidence="1 2" key="1">
    <citation type="submission" date="2018-09" db="EMBL/GenBank/DDBJ databases">
        <title>Draft genome sequence of Buttiauxella izardii CCUG 35510T.</title>
        <authorList>
            <person name="Salva-Serra F."/>
            <person name="Marathe N."/>
            <person name="Moore E."/>
            <person name="Stadler-Svensson L."/>
            <person name="Engstrom-Jakobsson H."/>
        </authorList>
    </citation>
    <scope>NUCLEOTIDE SEQUENCE [LARGE SCALE GENOMIC DNA]</scope>
    <source>
        <strain evidence="1 2">CCUG 35510</strain>
    </source>
</reference>
<dbReference type="AlphaFoldDB" id="A0A3A5K5S0"/>
<proteinExistence type="predicted"/>
<dbReference type="InterPro" id="IPR021747">
    <property type="entry name" value="DUF3313"/>
</dbReference>